<accession>A0AA97F786</accession>
<dbReference type="PANTHER" id="PTHR47197:SF3">
    <property type="entry name" value="DIHYDRO-HEME D1 DEHYDROGENASE"/>
    <property type="match status" value="1"/>
</dbReference>
<dbReference type="InterPro" id="IPR019405">
    <property type="entry name" value="Lactonase_7-beta_prop"/>
</dbReference>
<dbReference type="Pfam" id="PF10282">
    <property type="entry name" value="Lactonase"/>
    <property type="match status" value="1"/>
</dbReference>
<name>A0AA97F786_9SPHN</name>
<dbReference type="Proteomes" id="UP001302429">
    <property type="component" value="Chromosome"/>
</dbReference>
<reference evidence="2 3" key="1">
    <citation type="submission" date="2023-10" db="EMBL/GenBank/DDBJ databases">
        <title>Complete genome sequence of a Sphingomonadaceae bacterium.</title>
        <authorList>
            <person name="Yan C."/>
        </authorList>
    </citation>
    <scope>NUCLEOTIDE SEQUENCE [LARGE SCALE GENOMIC DNA]</scope>
    <source>
        <strain evidence="2 3">SCSIO 66989</strain>
    </source>
</reference>
<dbReference type="NCBIfam" id="TIGR02276">
    <property type="entry name" value="beta_rpt_yvtn"/>
    <property type="match status" value="1"/>
</dbReference>
<dbReference type="InterPro" id="IPR011964">
    <property type="entry name" value="YVTN_b-propeller_repeat"/>
</dbReference>
<keyword evidence="3" id="KW-1185">Reference proteome</keyword>
<keyword evidence="1" id="KW-0732">Signal</keyword>
<dbReference type="InterPro" id="IPR051200">
    <property type="entry name" value="Host-pathogen_enzymatic-act"/>
</dbReference>
<dbReference type="Gene3D" id="2.130.10.10">
    <property type="entry name" value="YVTN repeat-like/Quinoprotein amine dehydrogenase"/>
    <property type="match status" value="2"/>
</dbReference>
<gene>
    <name evidence="2" type="ORF">RB602_11055</name>
</gene>
<dbReference type="EMBL" id="CP136594">
    <property type="protein sequence ID" value="WOE74382.1"/>
    <property type="molecule type" value="Genomic_DNA"/>
</dbReference>
<evidence type="ECO:0000313" key="2">
    <source>
        <dbReference type="EMBL" id="WOE74382.1"/>
    </source>
</evidence>
<evidence type="ECO:0000256" key="1">
    <source>
        <dbReference type="SAM" id="SignalP"/>
    </source>
</evidence>
<dbReference type="InterPro" id="IPR011045">
    <property type="entry name" value="N2O_reductase_N"/>
</dbReference>
<dbReference type="RefSeq" id="WP_317080629.1">
    <property type="nucleotide sequence ID" value="NZ_CP136594.1"/>
</dbReference>
<protein>
    <submittedName>
        <fullName evidence="2">Beta-propeller fold lactonase family protein</fullName>
    </submittedName>
</protein>
<dbReference type="SUPFAM" id="SSF50974">
    <property type="entry name" value="Nitrous oxide reductase, N-terminal domain"/>
    <property type="match status" value="1"/>
</dbReference>
<dbReference type="PANTHER" id="PTHR47197">
    <property type="entry name" value="PROTEIN NIRF"/>
    <property type="match status" value="1"/>
</dbReference>
<feature type="chain" id="PRO_5041644734" evidence="1">
    <location>
        <begin position="32"/>
        <end position="363"/>
    </location>
</feature>
<organism evidence="2 3">
    <name type="scientific">Alterisphingorhabdus coralli</name>
    <dbReference type="NCBI Taxonomy" id="3071408"/>
    <lineage>
        <taxon>Bacteria</taxon>
        <taxon>Pseudomonadati</taxon>
        <taxon>Pseudomonadota</taxon>
        <taxon>Alphaproteobacteria</taxon>
        <taxon>Sphingomonadales</taxon>
        <taxon>Sphingomonadaceae</taxon>
        <taxon>Alterisphingorhabdus (ex Yan et al. 2024)</taxon>
    </lineage>
</organism>
<feature type="signal peptide" evidence="1">
    <location>
        <begin position="1"/>
        <end position="31"/>
    </location>
</feature>
<dbReference type="InterPro" id="IPR015943">
    <property type="entry name" value="WD40/YVTN_repeat-like_dom_sf"/>
</dbReference>
<evidence type="ECO:0000313" key="3">
    <source>
        <dbReference type="Proteomes" id="UP001302429"/>
    </source>
</evidence>
<proteinExistence type="predicted"/>
<dbReference type="AlphaFoldDB" id="A0AA97F786"/>
<dbReference type="KEGG" id="acoa:RB602_11055"/>
<dbReference type="PROSITE" id="PS51257">
    <property type="entry name" value="PROKAR_LIPOPROTEIN"/>
    <property type="match status" value="1"/>
</dbReference>
<sequence length="363" mass="38460">MIRNALLQWRNLRLIMPLLLAPLLAACGAQANQPDSPAQADASITGTLVVGNKGEDTVSFVDLASGEEIKRVETGPQPHEVAISPNGLFAAVAAYGGETIDIFSINDVKVLTGRRLARIDLVPNTRPHGVLWLSDNLIMATTEGSDTLTTITFHDCKSNEDCPAFVHSVSAVPTENAGSHMLAASADGSMAYVANLQSKNVSVINVTEGKHISDLVAGTEPEGIALSPDGKELWVSARGSDEVFVFDTETLEQKAKIASGRFPLRLAISPDGKYAVTSDLVDGGVSVYDTATKERVRSITVSGEREAAQVTVIFSPDGKRLYLAETGQNTIAEIDFASGKLLRRFAVGEKGDGLGMSPIAITQ</sequence>